<organism evidence="2 3">
    <name type="scientific">Mobilicoccus pelagius NBRC 104925</name>
    <dbReference type="NCBI Taxonomy" id="1089455"/>
    <lineage>
        <taxon>Bacteria</taxon>
        <taxon>Bacillati</taxon>
        <taxon>Actinomycetota</taxon>
        <taxon>Actinomycetes</taxon>
        <taxon>Micrococcales</taxon>
        <taxon>Dermatophilaceae</taxon>
        <taxon>Mobilicoccus</taxon>
    </lineage>
</organism>
<proteinExistence type="predicted"/>
<sequence>MPHDLPLTEPGTHGCGCHDTGLPTLDARVIPGAIRHGAILGALSQVRPGAGMILVAPHDPLPLLAQVRETFGEGVEIGYVDREADLAAGDGVRVTLTKTHP</sequence>
<evidence type="ECO:0000313" key="3">
    <source>
        <dbReference type="Proteomes" id="UP000004367"/>
    </source>
</evidence>
<evidence type="ECO:0000259" key="1">
    <source>
        <dbReference type="Pfam" id="PF10006"/>
    </source>
</evidence>
<reference evidence="2 3" key="1">
    <citation type="submission" date="2012-02" db="EMBL/GenBank/DDBJ databases">
        <title>Whole genome shotgun sequence of Mobilicoccus pelagius NBRC 104925.</title>
        <authorList>
            <person name="Yoshida Y."/>
            <person name="Hosoyama A."/>
            <person name="Tsuchikane K."/>
            <person name="Katsumata H."/>
            <person name="Yamazaki S."/>
            <person name="Fujita N."/>
        </authorList>
    </citation>
    <scope>NUCLEOTIDE SEQUENCE [LARGE SCALE GENOMIC DNA]</scope>
    <source>
        <strain evidence="2 3">NBRC 104925</strain>
    </source>
</reference>
<accession>H5URB8</accession>
<evidence type="ECO:0000313" key="2">
    <source>
        <dbReference type="EMBL" id="GAB48276.1"/>
    </source>
</evidence>
<gene>
    <name evidence="2" type="ORF">MOPEL_069_00310</name>
</gene>
<dbReference type="Proteomes" id="UP000004367">
    <property type="component" value="Unassembled WGS sequence"/>
</dbReference>
<dbReference type="STRING" id="1089455.MOPEL_069_00310"/>
<dbReference type="OrthoDB" id="8451629at2"/>
<feature type="domain" description="DUF2249" evidence="1">
    <location>
        <begin position="24"/>
        <end position="85"/>
    </location>
</feature>
<dbReference type="RefSeq" id="WP_009482174.1">
    <property type="nucleotide sequence ID" value="NZ_BAFE01000049.1"/>
</dbReference>
<dbReference type="InterPro" id="IPR018720">
    <property type="entry name" value="DUF2249"/>
</dbReference>
<name>H5URB8_9MICO</name>
<dbReference type="AlphaFoldDB" id="H5URB8"/>
<dbReference type="eggNOG" id="COG4309">
    <property type="taxonomic scope" value="Bacteria"/>
</dbReference>
<dbReference type="EMBL" id="BAFE01000049">
    <property type="protein sequence ID" value="GAB48276.1"/>
    <property type="molecule type" value="Genomic_DNA"/>
</dbReference>
<keyword evidence="3" id="KW-1185">Reference proteome</keyword>
<dbReference type="Pfam" id="PF10006">
    <property type="entry name" value="DUF2249"/>
    <property type="match status" value="1"/>
</dbReference>
<protein>
    <recommendedName>
        <fullName evidence="1">DUF2249 domain-containing protein</fullName>
    </recommendedName>
</protein>
<comment type="caution">
    <text evidence="2">The sequence shown here is derived from an EMBL/GenBank/DDBJ whole genome shotgun (WGS) entry which is preliminary data.</text>
</comment>